<evidence type="ECO:0000313" key="3">
    <source>
        <dbReference type="Proteomes" id="UP001230504"/>
    </source>
</evidence>
<keyword evidence="1" id="KW-0812">Transmembrane</keyword>
<keyword evidence="1" id="KW-1133">Transmembrane helix</keyword>
<keyword evidence="1" id="KW-0472">Membrane</keyword>
<feature type="transmembrane region" description="Helical" evidence="1">
    <location>
        <begin position="89"/>
        <end position="107"/>
    </location>
</feature>
<dbReference type="GeneID" id="85435320"/>
<protein>
    <submittedName>
        <fullName evidence="2">Uncharacterized protein</fullName>
    </submittedName>
</protein>
<keyword evidence="3" id="KW-1185">Reference proteome</keyword>
<dbReference type="RefSeq" id="XP_060415513.1">
    <property type="nucleotide sequence ID" value="XM_060551080.1"/>
</dbReference>
<accession>A0AAD8Q1V0</accession>
<dbReference type="AlphaFoldDB" id="A0AAD8Q1V0"/>
<evidence type="ECO:0000256" key="1">
    <source>
        <dbReference type="SAM" id="Phobius"/>
    </source>
</evidence>
<name>A0AAD8Q1V0_9PEZI</name>
<reference evidence="2" key="1">
    <citation type="submission" date="2021-06" db="EMBL/GenBank/DDBJ databases">
        <title>Comparative genomics, transcriptomics and evolutionary studies reveal genomic signatures of adaptation to plant cell wall in hemibiotrophic fungi.</title>
        <authorList>
            <consortium name="DOE Joint Genome Institute"/>
            <person name="Baroncelli R."/>
            <person name="Diaz J.F."/>
            <person name="Benocci T."/>
            <person name="Peng M."/>
            <person name="Battaglia E."/>
            <person name="Haridas S."/>
            <person name="Andreopoulos W."/>
            <person name="Labutti K."/>
            <person name="Pangilinan J."/>
            <person name="Floch G.L."/>
            <person name="Makela M.R."/>
            <person name="Henrissat B."/>
            <person name="Grigoriev I.V."/>
            <person name="Crouch J.A."/>
            <person name="De Vries R.P."/>
            <person name="Sukno S.A."/>
            <person name="Thon M.R."/>
        </authorList>
    </citation>
    <scope>NUCLEOTIDE SEQUENCE</scope>
    <source>
        <strain evidence="2">CBS 125086</strain>
    </source>
</reference>
<dbReference type="EMBL" id="JAHLJV010000020">
    <property type="protein sequence ID" value="KAK1594330.1"/>
    <property type="molecule type" value="Genomic_DNA"/>
</dbReference>
<evidence type="ECO:0000313" key="2">
    <source>
        <dbReference type="EMBL" id="KAK1594330.1"/>
    </source>
</evidence>
<gene>
    <name evidence="2" type="ORF">LY79DRAFT_153795</name>
</gene>
<proteinExistence type="predicted"/>
<comment type="caution">
    <text evidence="2">The sequence shown here is derived from an EMBL/GenBank/DDBJ whole genome shotgun (WGS) entry which is preliminary data.</text>
</comment>
<sequence>MNDNDDDDDDDACFHLSMDSSCAWKEASALGRHRGWEEIGRENQRVGDDGSTGASIHLIKQLTATTFPPTRTRNTEHDTFSLGQTTQHGATAFIFFIFLFGKLQLLFSGSRHNGKGLYFFFFFFSFYSLASLGFDFGCFVFSFFLHTRAHISLTSGAPSPLS</sequence>
<organism evidence="2 3">
    <name type="scientific">Colletotrichum navitas</name>
    <dbReference type="NCBI Taxonomy" id="681940"/>
    <lineage>
        <taxon>Eukaryota</taxon>
        <taxon>Fungi</taxon>
        <taxon>Dikarya</taxon>
        <taxon>Ascomycota</taxon>
        <taxon>Pezizomycotina</taxon>
        <taxon>Sordariomycetes</taxon>
        <taxon>Hypocreomycetidae</taxon>
        <taxon>Glomerellales</taxon>
        <taxon>Glomerellaceae</taxon>
        <taxon>Colletotrichum</taxon>
        <taxon>Colletotrichum graminicola species complex</taxon>
    </lineage>
</organism>
<feature type="transmembrane region" description="Helical" evidence="1">
    <location>
        <begin position="119"/>
        <end position="145"/>
    </location>
</feature>
<dbReference type="Proteomes" id="UP001230504">
    <property type="component" value="Unassembled WGS sequence"/>
</dbReference>